<dbReference type="SUPFAM" id="SSF63748">
    <property type="entry name" value="Tudor/PWWP/MBT"/>
    <property type="match status" value="2"/>
</dbReference>
<name>E0VXK4_PEDHC</name>
<dbReference type="OrthoDB" id="10023235at2759"/>
<protein>
    <recommendedName>
        <fullName evidence="1">Tudor domain-containing protein</fullName>
    </recommendedName>
</protein>
<dbReference type="EnsemblMetazoa" id="PHUM501860-RA">
    <property type="protein sequence ID" value="PHUM501860-PA"/>
    <property type="gene ID" value="PHUM501860"/>
</dbReference>
<dbReference type="Gene3D" id="2.40.50.90">
    <property type="match status" value="1"/>
</dbReference>
<dbReference type="PANTHER" id="PTHR22948">
    <property type="entry name" value="TUDOR DOMAIN CONTAINING PROTEIN"/>
    <property type="match status" value="1"/>
</dbReference>
<dbReference type="CDD" id="cd20379">
    <property type="entry name" value="Tudor_dTUD-like"/>
    <property type="match status" value="1"/>
</dbReference>
<reference evidence="2" key="1">
    <citation type="submission" date="2007-04" db="EMBL/GenBank/DDBJ databases">
        <title>Annotation of Pediculus humanus corporis strain USDA.</title>
        <authorList>
            <person name="Kirkness E."/>
            <person name="Hannick L."/>
            <person name="Hass B."/>
            <person name="Bruggner R."/>
            <person name="Lawson D."/>
            <person name="Bidwell S."/>
            <person name="Joardar V."/>
            <person name="Caler E."/>
            <person name="Walenz B."/>
            <person name="Inman J."/>
            <person name="Schobel S."/>
            <person name="Galinsky K."/>
            <person name="Amedeo P."/>
            <person name="Strausberg R."/>
        </authorList>
    </citation>
    <scope>NUCLEOTIDE SEQUENCE</scope>
    <source>
        <strain evidence="2">USDA</strain>
    </source>
</reference>
<dbReference type="HOGENOM" id="CLU_546683_0_0_1"/>
<organism>
    <name type="scientific">Pediculus humanus subsp. corporis</name>
    <name type="common">Body louse</name>
    <dbReference type="NCBI Taxonomy" id="121224"/>
    <lineage>
        <taxon>Eukaryota</taxon>
        <taxon>Metazoa</taxon>
        <taxon>Ecdysozoa</taxon>
        <taxon>Arthropoda</taxon>
        <taxon>Hexapoda</taxon>
        <taxon>Insecta</taxon>
        <taxon>Pterygota</taxon>
        <taxon>Neoptera</taxon>
        <taxon>Paraneoptera</taxon>
        <taxon>Psocodea</taxon>
        <taxon>Troctomorpha</taxon>
        <taxon>Phthiraptera</taxon>
        <taxon>Anoplura</taxon>
        <taxon>Pediculidae</taxon>
        <taxon>Pediculus</taxon>
    </lineage>
</organism>
<dbReference type="InterPro" id="IPR035437">
    <property type="entry name" value="SNase_OB-fold_sf"/>
</dbReference>
<reference evidence="2" key="2">
    <citation type="submission" date="2007-04" db="EMBL/GenBank/DDBJ databases">
        <title>The genome of the human body louse.</title>
        <authorList>
            <consortium name="The Human Body Louse Genome Consortium"/>
            <person name="Kirkness E."/>
            <person name="Walenz B."/>
            <person name="Hass B."/>
            <person name="Bruggner R."/>
            <person name="Strausberg R."/>
        </authorList>
    </citation>
    <scope>NUCLEOTIDE SEQUENCE</scope>
    <source>
        <strain evidence="2">USDA</strain>
    </source>
</reference>
<dbReference type="KEGG" id="phu:Phum_PHUM501860"/>
<proteinExistence type="predicted"/>
<dbReference type="GO" id="GO:0005737">
    <property type="term" value="C:cytoplasm"/>
    <property type="evidence" value="ECO:0007669"/>
    <property type="project" value="UniProtKB-ARBA"/>
</dbReference>
<sequence length="499" mass="57878">MITVRHHYSDVEIKILNLPPGLNENGLKNLFLNVGKPISIYFYSDSELAIRDLNDKPPYNLKVYLKNRKNYANLFDSHESTLNFQKNTRVESTSTANAEPKQIDESNLKTRNESNFINKSKVLSKVIDYKPSYKFYQKKLDYRVIGGNSISLGRGYFCFKDLDSVPTLKSPSTVVISSYSSLNSVFVRQMDDFWNEKFFRICNDVAQIANGESLKSYPNVGDVYAVKYEMDSCFYRGKIMGIEKEMANVFFLDFGNYQETKLEDLKNLPKELTIIPQLVFKVSLLNVPDGTSTEAIDYLNEITSENIPLTLKYKDSASFGVTLLEKYSGLNVNEKIKNKLIPPWEKDPFLLSTASEIVYMDSLSHETLEIGETYTLICSHIDEKEFNEFGCFWMINYDNVNYYYLKNELELKINKYVNCFDENFLYLPREGELCLAYIDDDWQRCINLKSPKTTCWLFLVDVGKTYMVETKKIRKIIKDFVECPAQCFRCFISGNVSFR</sequence>
<dbReference type="InParanoid" id="E0VXK4"/>
<dbReference type="SMART" id="SM00333">
    <property type="entry name" value="TUDOR"/>
    <property type="match status" value="2"/>
</dbReference>
<dbReference type="GeneID" id="8236370"/>
<evidence type="ECO:0000259" key="1">
    <source>
        <dbReference type="PROSITE" id="PS50304"/>
    </source>
</evidence>
<gene>
    <name evidence="3" type="primary">8236370</name>
    <name evidence="2" type="ORF">Phum_PHUM501860</name>
</gene>
<dbReference type="Pfam" id="PF00567">
    <property type="entry name" value="TUDOR"/>
    <property type="match status" value="2"/>
</dbReference>
<dbReference type="Gene3D" id="2.30.30.140">
    <property type="match status" value="2"/>
</dbReference>
<dbReference type="EMBL" id="DS235833">
    <property type="protein sequence ID" value="EEB18110.1"/>
    <property type="molecule type" value="Genomic_DNA"/>
</dbReference>
<dbReference type="OMA" id="TIFAHEC"/>
<dbReference type="InterPro" id="IPR002999">
    <property type="entry name" value="Tudor"/>
</dbReference>
<dbReference type="PANTHER" id="PTHR22948:SF29">
    <property type="entry name" value="FI02030P-RELATED"/>
    <property type="match status" value="1"/>
</dbReference>
<reference evidence="3" key="3">
    <citation type="submission" date="2020-05" db="UniProtKB">
        <authorList>
            <consortium name="EnsemblMetazoa"/>
        </authorList>
    </citation>
    <scope>IDENTIFICATION</scope>
    <source>
        <strain evidence="3">USDA</strain>
    </source>
</reference>
<dbReference type="InterPro" id="IPR050621">
    <property type="entry name" value="Tudor_domain_containing"/>
</dbReference>
<evidence type="ECO:0000313" key="3">
    <source>
        <dbReference type="EnsemblMetazoa" id="PHUM501860-PA"/>
    </source>
</evidence>
<dbReference type="STRING" id="121224.E0VXK4"/>
<dbReference type="eggNOG" id="ENOG502RTEK">
    <property type="taxonomic scope" value="Eukaryota"/>
</dbReference>
<dbReference type="PROSITE" id="PS50304">
    <property type="entry name" value="TUDOR"/>
    <property type="match status" value="1"/>
</dbReference>
<dbReference type="VEuPathDB" id="VectorBase:PHUM501860"/>
<dbReference type="EMBL" id="AAZO01006088">
    <property type="status" value="NOT_ANNOTATED_CDS"/>
    <property type="molecule type" value="Genomic_DNA"/>
</dbReference>
<keyword evidence="4" id="KW-1185">Reference proteome</keyword>
<dbReference type="RefSeq" id="XP_002430848.1">
    <property type="nucleotide sequence ID" value="XM_002430803.1"/>
</dbReference>
<evidence type="ECO:0000313" key="2">
    <source>
        <dbReference type="EMBL" id="EEB18110.1"/>
    </source>
</evidence>
<feature type="domain" description="Tudor" evidence="1">
    <location>
        <begin position="217"/>
        <end position="275"/>
    </location>
</feature>
<accession>E0VXK4</accession>
<dbReference type="Proteomes" id="UP000009046">
    <property type="component" value="Unassembled WGS sequence"/>
</dbReference>
<evidence type="ECO:0000313" key="4">
    <source>
        <dbReference type="Proteomes" id="UP000009046"/>
    </source>
</evidence>
<dbReference type="CTD" id="8236370"/>
<dbReference type="AlphaFoldDB" id="E0VXK4"/>